<dbReference type="AlphaFoldDB" id="A0A0B0ENR7"/>
<proteinExistence type="predicted"/>
<accession>A0A0B0ENR7</accession>
<sequence>MLEKLYYDLSNDTDVDINTNSVGVNRLKTDLEDFHNTHFTIMDLVSVFADEADKVCSNKCMANLIALEAIHDYVKVHVNNVQIS</sequence>
<dbReference type="Proteomes" id="UP000030652">
    <property type="component" value="Unassembled WGS sequence"/>
</dbReference>
<name>A0A0B0ENR7_9BACT</name>
<organism evidence="1 2">
    <name type="scientific">Candidatus Scalindua brodae</name>
    <dbReference type="NCBI Taxonomy" id="237368"/>
    <lineage>
        <taxon>Bacteria</taxon>
        <taxon>Pseudomonadati</taxon>
        <taxon>Planctomycetota</taxon>
        <taxon>Candidatus Brocadiia</taxon>
        <taxon>Candidatus Brocadiales</taxon>
        <taxon>Candidatus Scalinduaceae</taxon>
        <taxon>Candidatus Scalindua</taxon>
    </lineage>
</organism>
<evidence type="ECO:0000313" key="1">
    <source>
        <dbReference type="EMBL" id="KHE92738.1"/>
    </source>
</evidence>
<gene>
    <name evidence="1" type="ORF">SCABRO_01511</name>
</gene>
<evidence type="ECO:0000313" key="2">
    <source>
        <dbReference type="Proteomes" id="UP000030652"/>
    </source>
</evidence>
<protein>
    <submittedName>
        <fullName evidence="1">Uncharacterized protein</fullName>
    </submittedName>
</protein>
<dbReference type="EMBL" id="JRYO01000095">
    <property type="protein sequence ID" value="KHE92738.1"/>
    <property type="molecule type" value="Genomic_DNA"/>
</dbReference>
<comment type="caution">
    <text evidence="1">The sequence shown here is derived from an EMBL/GenBank/DDBJ whole genome shotgun (WGS) entry which is preliminary data.</text>
</comment>
<reference evidence="1 2" key="1">
    <citation type="submission" date="2014-10" db="EMBL/GenBank/DDBJ databases">
        <title>Draft genome of anammox bacterium scalindua brodae, obtained using differential coverage binning of sequence data from two enrichment reactors.</title>
        <authorList>
            <person name="Speth D.R."/>
            <person name="Russ L."/>
            <person name="Kartal B."/>
            <person name="Op den Camp H.J."/>
            <person name="Dutilh B.E."/>
            <person name="Jetten M.S."/>
        </authorList>
    </citation>
    <scope>NUCLEOTIDE SEQUENCE [LARGE SCALE GENOMIC DNA]</scope>
    <source>
        <strain evidence="1">RU1</strain>
    </source>
</reference>